<dbReference type="EMBL" id="CP098611">
    <property type="protein sequence ID" value="USR90226.1"/>
    <property type="molecule type" value="Genomic_DNA"/>
</dbReference>
<dbReference type="RefSeq" id="WP_252662147.1">
    <property type="nucleotide sequence ID" value="NZ_CP098611.1"/>
</dbReference>
<proteinExistence type="predicted"/>
<dbReference type="Proteomes" id="UP001056708">
    <property type="component" value="Chromosome"/>
</dbReference>
<dbReference type="PANTHER" id="PTHR37203">
    <property type="match status" value="1"/>
</dbReference>
<keyword evidence="2" id="KW-1185">Reference proteome</keyword>
<evidence type="ECO:0000313" key="2">
    <source>
        <dbReference type="Proteomes" id="UP001056708"/>
    </source>
</evidence>
<gene>
    <name evidence="1" type="ORF">NEA10_15430</name>
</gene>
<accession>A0ABY5AMQ9</accession>
<name>A0ABY5AMQ9_9CYAN</name>
<organism evidence="1 2">
    <name type="scientific">Phormidium yuhuli AB48</name>
    <dbReference type="NCBI Taxonomy" id="2940671"/>
    <lineage>
        <taxon>Bacteria</taxon>
        <taxon>Bacillati</taxon>
        <taxon>Cyanobacteriota</taxon>
        <taxon>Cyanophyceae</taxon>
        <taxon>Oscillatoriophycideae</taxon>
        <taxon>Oscillatoriales</taxon>
        <taxon>Oscillatoriaceae</taxon>
        <taxon>Phormidium</taxon>
        <taxon>Phormidium yuhuli</taxon>
    </lineage>
</organism>
<protein>
    <submittedName>
        <fullName evidence="1">Uncharacterized protein</fullName>
    </submittedName>
</protein>
<evidence type="ECO:0000313" key="1">
    <source>
        <dbReference type="EMBL" id="USR90226.1"/>
    </source>
</evidence>
<dbReference type="PANTHER" id="PTHR37203:SF3">
    <property type="entry name" value="SLR0975 PROTEIN"/>
    <property type="match status" value="1"/>
</dbReference>
<sequence>MDELRTALELASEDELQGLTDLLFRPRFNPLDYMKPVDPLELQSRDRQGWIDALEDRFRFLAADGMTVLRGQSQEISYRSVLIQVCHYLRIPYSQSLSTTDLEAEIFLHLMGRAWDKLPAAEQEALMIRVQKSLAKSDLPQPLPLHVQRDPMGWLLKGGSAIAVNSVLRPLLLNQLARQFALEFARHQLAQETLKGSAAAAAKVKGYVGVQMARRGMASATARYTATRSVFAFVGPALWAWFFADICWRAVATNYARIIPTVFALAQIRLTRLETCEIAYG</sequence>
<reference evidence="1" key="1">
    <citation type="submission" date="2022-06" db="EMBL/GenBank/DDBJ databases">
        <title>Genome sequence of Phormidium yuhuli AB48 isolated from an industrial photobioreactor environment.</title>
        <authorList>
            <person name="Qiu Y."/>
            <person name="Noonan A.J.C."/>
            <person name="Dofher K."/>
            <person name="Koch M."/>
            <person name="Kieft B."/>
            <person name="Lin X."/>
            <person name="Ziels R.M."/>
            <person name="Hallam S.J."/>
        </authorList>
    </citation>
    <scope>NUCLEOTIDE SEQUENCE</scope>
    <source>
        <strain evidence="1">AB48</strain>
    </source>
</reference>